<dbReference type="Proteomes" id="UP001487296">
    <property type="component" value="Unassembled WGS sequence"/>
</dbReference>
<dbReference type="InterPro" id="IPR024408">
    <property type="entry name" value="Muramidase"/>
</dbReference>
<sequence length="267" mass="29693">MKLLKQGMCGEDVKFLQSELARVGHNIKADGDFGPGTLNAVKAFQKKHNLGADGVVGNGTWEVLLFDGRPAHEHLTDEDFCLAAKLIECEPAALKAVQKVETGGRGGFFAPSKPAILFEGHVFWSQLKQRRINPERFAAANPGILYPRWSKAHYKGGLDEYARLEQARKINVDAANASASWGMFQIMGFHYALCGYKSVSQFVAFMSQSERNQLIVFCRFIRKSAGMLPALQAKNWASFARLYNGSGYAENQYDKKLLNAYRTFAAK</sequence>
<dbReference type="InterPro" id="IPR036365">
    <property type="entry name" value="PGBD-like_sf"/>
</dbReference>
<evidence type="ECO:0000313" key="3">
    <source>
        <dbReference type="EMBL" id="MEQ2486004.1"/>
    </source>
</evidence>
<dbReference type="RefSeq" id="WP_215759013.1">
    <property type="nucleotide sequence ID" value="NZ_JAHKBE010000005.1"/>
</dbReference>
<organism evidence="3 4">
    <name type="scientific">Hallella faecis</name>
    <dbReference type="NCBI Taxonomy" id="2841596"/>
    <lineage>
        <taxon>Bacteria</taxon>
        <taxon>Pseudomonadati</taxon>
        <taxon>Bacteroidota</taxon>
        <taxon>Bacteroidia</taxon>
        <taxon>Bacteroidales</taxon>
        <taxon>Prevotellaceae</taxon>
        <taxon>Hallella</taxon>
    </lineage>
</organism>
<dbReference type="Pfam" id="PF01471">
    <property type="entry name" value="PG_binding_1"/>
    <property type="match status" value="1"/>
</dbReference>
<dbReference type="EMBL" id="JBBNFP010000006">
    <property type="protein sequence ID" value="MEQ2486004.1"/>
    <property type="molecule type" value="Genomic_DNA"/>
</dbReference>
<comment type="caution">
    <text evidence="3">The sequence shown here is derived from an EMBL/GenBank/DDBJ whole genome shotgun (WGS) entry which is preliminary data.</text>
</comment>
<dbReference type="InterPro" id="IPR036366">
    <property type="entry name" value="PGBDSf"/>
</dbReference>
<gene>
    <name evidence="3" type="ORF">AAAT34_02920</name>
</gene>
<name>A0ABV1FNP8_9BACT</name>
<evidence type="ECO:0000259" key="1">
    <source>
        <dbReference type="Pfam" id="PF01471"/>
    </source>
</evidence>
<protein>
    <submittedName>
        <fullName evidence="3">N-acetylmuramidase family protein</fullName>
    </submittedName>
</protein>
<dbReference type="InterPro" id="IPR002477">
    <property type="entry name" value="Peptidoglycan-bd-like"/>
</dbReference>
<dbReference type="Gene3D" id="1.10.101.10">
    <property type="entry name" value="PGBD-like superfamily/PGBD"/>
    <property type="match status" value="1"/>
</dbReference>
<dbReference type="SUPFAM" id="SSF47090">
    <property type="entry name" value="PGBD-like"/>
    <property type="match status" value="1"/>
</dbReference>
<dbReference type="Pfam" id="PF11860">
    <property type="entry name" value="Muramidase"/>
    <property type="match status" value="1"/>
</dbReference>
<feature type="domain" description="Peptidoglycan binding-like" evidence="1">
    <location>
        <begin position="10"/>
        <end position="64"/>
    </location>
</feature>
<accession>A0ABV1FNP8</accession>
<feature type="domain" description="N-acetylmuramidase" evidence="2">
    <location>
        <begin position="90"/>
        <end position="264"/>
    </location>
</feature>
<evidence type="ECO:0000313" key="4">
    <source>
        <dbReference type="Proteomes" id="UP001487296"/>
    </source>
</evidence>
<evidence type="ECO:0000259" key="2">
    <source>
        <dbReference type="Pfam" id="PF11860"/>
    </source>
</evidence>
<keyword evidence="4" id="KW-1185">Reference proteome</keyword>
<reference evidence="3 4" key="1">
    <citation type="submission" date="2024-04" db="EMBL/GenBank/DDBJ databases">
        <title>Human intestinal bacterial collection.</title>
        <authorList>
            <person name="Pauvert C."/>
            <person name="Hitch T.C.A."/>
            <person name="Clavel T."/>
        </authorList>
    </citation>
    <scope>NUCLEOTIDE SEQUENCE [LARGE SCALE GENOMIC DNA]</scope>
    <source>
        <strain evidence="3 4">CLA-AA-H145</strain>
    </source>
</reference>
<proteinExistence type="predicted"/>